<evidence type="ECO:0000256" key="1">
    <source>
        <dbReference type="SAM" id="Phobius"/>
    </source>
</evidence>
<feature type="transmembrane region" description="Helical" evidence="1">
    <location>
        <begin position="25"/>
        <end position="46"/>
    </location>
</feature>
<reference evidence="3" key="1">
    <citation type="journal article" date="2019" name="Int. J. Syst. Evol. Microbiol.">
        <title>The Global Catalogue of Microorganisms (GCM) 10K type strain sequencing project: providing services to taxonomists for standard genome sequencing and annotation.</title>
        <authorList>
            <consortium name="The Broad Institute Genomics Platform"/>
            <consortium name="The Broad Institute Genome Sequencing Center for Infectious Disease"/>
            <person name="Wu L."/>
            <person name="Ma J."/>
        </authorList>
    </citation>
    <scope>NUCLEOTIDE SEQUENCE [LARGE SCALE GENOMIC DNA]</scope>
    <source>
        <strain evidence="3">CGMCC 1.15928</strain>
    </source>
</reference>
<evidence type="ECO:0000313" key="3">
    <source>
        <dbReference type="Proteomes" id="UP000628854"/>
    </source>
</evidence>
<dbReference type="RefSeq" id="WP_158084576.1">
    <property type="nucleotide sequence ID" value="NZ_BMKF01000002.1"/>
</dbReference>
<dbReference type="EMBL" id="BMKF01000002">
    <property type="protein sequence ID" value="GGB79064.1"/>
    <property type="molecule type" value="Genomic_DNA"/>
</dbReference>
<organism evidence="2 3">
    <name type="scientific">Henriciella pelagia</name>
    <dbReference type="NCBI Taxonomy" id="1977912"/>
    <lineage>
        <taxon>Bacteria</taxon>
        <taxon>Pseudomonadati</taxon>
        <taxon>Pseudomonadota</taxon>
        <taxon>Alphaproteobacteria</taxon>
        <taxon>Hyphomonadales</taxon>
        <taxon>Hyphomonadaceae</taxon>
        <taxon>Henriciella</taxon>
    </lineage>
</organism>
<accession>A0ABQ1JWA2</accession>
<name>A0ABQ1JWA2_9PROT</name>
<keyword evidence="3" id="KW-1185">Reference proteome</keyword>
<evidence type="ECO:0008006" key="4">
    <source>
        <dbReference type="Google" id="ProtNLM"/>
    </source>
</evidence>
<evidence type="ECO:0000313" key="2">
    <source>
        <dbReference type="EMBL" id="GGB79064.1"/>
    </source>
</evidence>
<protein>
    <recommendedName>
        <fullName evidence="4">DUF2474 domain-containing protein</fullName>
    </recommendedName>
</protein>
<keyword evidence="1" id="KW-0812">Transmembrane</keyword>
<proteinExistence type="predicted"/>
<gene>
    <name evidence="2" type="ORF">GCM10011503_29900</name>
</gene>
<comment type="caution">
    <text evidence="2">The sequence shown here is derived from an EMBL/GenBank/DDBJ whole genome shotgun (WGS) entry which is preliminary data.</text>
</comment>
<keyword evidence="1" id="KW-1133">Transmembrane helix</keyword>
<sequence length="54" mass="5621">MTKGLFEPEGPDETGEASSPVGAKLLWFAGIALVSVLVVALAAYTLRGLLFLEA</sequence>
<keyword evidence="1" id="KW-0472">Membrane</keyword>
<dbReference type="Proteomes" id="UP000628854">
    <property type="component" value="Unassembled WGS sequence"/>
</dbReference>